<evidence type="ECO:0000313" key="3">
    <source>
        <dbReference type="Proteomes" id="UP000828390"/>
    </source>
</evidence>
<reference evidence="2" key="1">
    <citation type="journal article" date="2019" name="bioRxiv">
        <title>The Genome of the Zebra Mussel, Dreissena polymorpha: A Resource for Invasive Species Research.</title>
        <authorList>
            <person name="McCartney M.A."/>
            <person name="Auch B."/>
            <person name="Kono T."/>
            <person name="Mallez S."/>
            <person name="Zhang Y."/>
            <person name="Obille A."/>
            <person name="Becker A."/>
            <person name="Abrahante J.E."/>
            <person name="Garbe J."/>
            <person name="Badalamenti J.P."/>
            <person name="Herman A."/>
            <person name="Mangelson H."/>
            <person name="Liachko I."/>
            <person name="Sullivan S."/>
            <person name="Sone E.D."/>
            <person name="Koren S."/>
            <person name="Silverstein K.A.T."/>
            <person name="Beckman K.B."/>
            <person name="Gohl D.M."/>
        </authorList>
    </citation>
    <scope>NUCLEOTIDE SEQUENCE</scope>
    <source>
        <strain evidence="2">Duluth1</strain>
        <tissue evidence="2">Whole animal</tissue>
    </source>
</reference>
<keyword evidence="1" id="KW-0732">Signal</keyword>
<dbReference type="AlphaFoldDB" id="A0A9D4DYD7"/>
<dbReference type="Proteomes" id="UP000828390">
    <property type="component" value="Unassembled WGS sequence"/>
</dbReference>
<reference evidence="2" key="2">
    <citation type="submission" date="2020-11" db="EMBL/GenBank/DDBJ databases">
        <authorList>
            <person name="McCartney M.A."/>
            <person name="Auch B."/>
            <person name="Kono T."/>
            <person name="Mallez S."/>
            <person name="Becker A."/>
            <person name="Gohl D.M."/>
            <person name="Silverstein K.A.T."/>
            <person name="Koren S."/>
            <person name="Bechman K.B."/>
            <person name="Herman A."/>
            <person name="Abrahante J.E."/>
            <person name="Garbe J."/>
        </authorList>
    </citation>
    <scope>NUCLEOTIDE SEQUENCE</scope>
    <source>
        <strain evidence="2">Duluth1</strain>
        <tissue evidence="2">Whole animal</tissue>
    </source>
</reference>
<accession>A0A9D4DYD7</accession>
<organism evidence="2 3">
    <name type="scientific">Dreissena polymorpha</name>
    <name type="common">Zebra mussel</name>
    <name type="synonym">Mytilus polymorpha</name>
    <dbReference type="NCBI Taxonomy" id="45954"/>
    <lineage>
        <taxon>Eukaryota</taxon>
        <taxon>Metazoa</taxon>
        <taxon>Spiralia</taxon>
        <taxon>Lophotrochozoa</taxon>
        <taxon>Mollusca</taxon>
        <taxon>Bivalvia</taxon>
        <taxon>Autobranchia</taxon>
        <taxon>Heteroconchia</taxon>
        <taxon>Euheterodonta</taxon>
        <taxon>Imparidentia</taxon>
        <taxon>Neoheterodontei</taxon>
        <taxon>Myida</taxon>
        <taxon>Dreissenoidea</taxon>
        <taxon>Dreissenidae</taxon>
        <taxon>Dreissena</taxon>
    </lineage>
</organism>
<comment type="caution">
    <text evidence="2">The sequence shown here is derived from an EMBL/GenBank/DDBJ whole genome shotgun (WGS) entry which is preliminary data.</text>
</comment>
<feature type="chain" id="PRO_5039546761" evidence="1">
    <location>
        <begin position="19"/>
        <end position="72"/>
    </location>
</feature>
<proteinExistence type="predicted"/>
<evidence type="ECO:0000313" key="2">
    <source>
        <dbReference type="EMBL" id="KAH3769861.1"/>
    </source>
</evidence>
<feature type="signal peptide" evidence="1">
    <location>
        <begin position="1"/>
        <end position="18"/>
    </location>
</feature>
<evidence type="ECO:0000256" key="1">
    <source>
        <dbReference type="SAM" id="SignalP"/>
    </source>
</evidence>
<gene>
    <name evidence="2" type="ORF">DPMN_171142</name>
</gene>
<dbReference type="EMBL" id="JAIWYP010000009">
    <property type="protein sequence ID" value="KAH3769861.1"/>
    <property type="molecule type" value="Genomic_DNA"/>
</dbReference>
<keyword evidence="3" id="KW-1185">Reference proteome</keyword>
<sequence>MLTLISLKLSFDVLAASAHSRHANQYETLEELEFREYSRISACYSQQDNAMSAKMYASGQTDASTNDPDYQN</sequence>
<name>A0A9D4DYD7_DREPO</name>
<protein>
    <submittedName>
        <fullName evidence="2">Uncharacterized protein</fullName>
    </submittedName>
</protein>